<proteinExistence type="predicted"/>
<dbReference type="EMBL" id="LR797239">
    <property type="protein sequence ID" value="CAB4195624.1"/>
    <property type="molecule type" value="Genomic_DNA"/>
</dbReference>
<organism evidence="2">
    <name type="scientific">uncultured Caudovirales phage</name>
    <dbReference type="NCBI Taxonomy" id="2100421"/>
    <lineage>
        <taxon>Viruses</taxon>
        <taxon>Duplodnaviria</taxon>
        <taxon>Heunggongvirae</taxon>
        <taxon>Uroviricota</taxon>
        <taxon>Caudoviricetes</taxon>
        <taxon>Peduoviridae</taxon>
        <taxon>Maltschvirus</taxon>
        <taxon>Maltschvirus maltsch</taxon>
    </lineage>
</organism>
<protein>
    <submittedName>
        <fullName evidence="2">Uncharacterized protein</fullName>
    </submittedName>
</protein>
<evidence type="ECO:0000313" key="1">
    <source>
        <dbReference type="EMBL" id="CAB4195624.1"/>
    </source>
</evidence>
<name>A0A6J5S8A6_9CAUD</name>
<accession>A0A6J5S8A6</accession>
<dbReference type="EMBL" id="LR797355">
    <property type="protein sequence ID" value="CAB4205098.1"/>
    <property type="molecule type" value="Genomic_DNA"/>
</dbReference>
<evidence type="ECO:0000313" key="2">
    <source>
        <dbReference type="EMBL" id="CAB4205098.1"/>
    </source>
</evidence>
<gene>
    <name evidence="1" type="ORF">UFOVP1287_20</name>
    <name evidence="2" type="ORF">UFOVP1408_20</name>
</gene>
<reference evidence="2" key="1">
    <citation type="submission" date="2020-05" db="EMBL/GenBank/DDBJ databases">
        <authorList>
            <person name="Chiriac C."/>
            <person name="Salcher M."/>
            <person name="Ghai R."/>
            <person name="Kavagutti S V."/>
        </authorList>
    </citation>
    <scope>NUCLEOTIDE SEQUENCE</scope>
</reference>
<sequence>MAPRQELTEKSALEIVQRIRQVNREAAKRFRRGKLKQGYYYLQYWVPEEVKEEARAAVARVVKKAETAREAAGILRRAPKS</sequence>